<reference evidence="2" key="1">
    <citation type="submission" date="2022-11" db="EMBL/GenBank/DDBJ databases">
        <title>Dyadobacter pollutisoli sp. nov., isolated from plastic dumped soil.</title>
        <authorList>
            <person name="Kim J.M."/>
            <person name="Kim K.R."/>
            <person name="Lee J.K."/>
            <person name="Hao L."/>
            <person name="Jeon C.O."/>
        </authorList>
    </citation>
    <scope>NUCLEOTIDE SEQUENCE</scope>
    <source>
        <strain evidence="2">U1</strain>
    </source>
</reference>
<evidence type="ECO:0000313" key="3">
    <source>
        <dbReference type="Proteomes" id="UP001164653"/>
    </source>
</evidence>
<dbReference type="KEGG" id="dpf:ON006_17440"/>
<name>A0A9E8N7W6_9BACT</name>
<dbReference type="SUPFAM" id="SSF51294">
    <property type="entry name" value="Hedgehog/intein (Hint) domain"/>
    <property type="match status" value="1"/>
</dbReference>
<accession>A0A9E8N7W6</accession>
<keyword evidence="3" id="KW-1185">Reference proteome</keyword>
<dbReference type="EMBL" id="CP112998">
    <property type="protein sequence ID" value="WAC09537.1"/>
    <property type="molecule type" value="Genomic_DNA"/>
</dbReference>
<dbReference type="Gene3D" id="2.170.16.10">
    <property type="entry name" value="Hedgehog/Intein (Hint) domain"/>
    <property type="match status" value="1"/>
</dbReference>
<evidence type="ECO:0000256" key="1">
    <source>
        <dbReference type="SAM" id="SignalP"/>
    </source>
</evidence>
<evidence type="ECO:0008006" key="4">
    <source>
        <dbReference type="Google" id="ProtNLM"/>
    </source>
</evidence>
<dbReference type="AlphaFoldDB" id="A0A9E8N7W6"/>
<feature type="signal peptide" evidence="1">
    <location>
        <begin position="1"/>
        <end position="19"/>
    </location>
</feature>
<gene>
    <name evidence="2" type="ORF">ON006_17440</name>
</gene>
<proteinExistence type="predicted"/>
<protein>
    <recommendedName>
        <fullName evidence="4">Hint domain-containing protein</fullName>
    </recommendedName>
</protein>
<keyword evidence="1" id="KW-0732">Signal</keyword>
<feature type="chain" id="PRO_5039557570" description="Hint domain-containing protein" evidence="1">
    <location>
        <begin position="20"/>
        <end position="196"/>
    </location>
</feature>
<dbReference type="CDD" id="cd00081">
    <property type="entry name" value="Hint"/>
    <property type="match status" value="1"/>
</dbReference>
<dbReference type="RefSeq" id="WP_244820654.1">
    <property type="nucleotide sequence ID" value="NZ_CP112998.1"/>
</dbReference>
<evidence type="ECO:0000313" key="2">
    <source>
        <dbReference type="EMBL" id="WAC09537.1"/>
    </source>
</evidence>
<organism evidence="2 3">
    <name type="scientific">Dyadobacter pollutisoli</name>
    <dbReference type="NCBI Taxonomy" id="2910158"/>
    <lineage>
        <taxon>Bacteria</taxon>
        <taxon>Pseudomonadati</taxon>
        <taxon>Bacteroidota</taxon>
        <taxon>Cytophagia</taxon>
        <taxon>Cytophagales</taxon>
        <taxon>Spirosomataceae</taxon>
        <taxon>Dyadobacter</taxon>
    </lineage>
</organism>
<dbReference type="InterPro" id="IPR036844">
    <property type="entry name" value="Hint_dom_sf"/>
</dbReference>
<sequence>MHKIVITSFLSFFSLNLLAQSESAPDANIKSEATIKVSKKQKRYKYFSGTAPVTMADGSVKPIAEVRVGEHVKTCKDGKSTSTQVKQIDIYNQPNSTLTAIYLRPAENEKPHAQTMVPALLLEATPHHLVQTKRGKKRMNRLSKRDILYHYEPSTGIVSSWKVGAVKENARRINKAYNLETEEGTYLIDNVMVANN</sequence>
<dbReference type="Proteomes" id="UP001164653">
    <property type="component" value="Chromosome"/>
</dbReference>